<comment type="caution">
    <text evidence="13">The sequence shown here is derived from an EMBL/GenBank/DDBJ whole genome shotgun (WGS) entry which is preliminary data.</text>
</comment>
<dbReference type="AlphaFoldDB" id="A0A9P0QLK6"/>
<dbReference type="InterPro" id="IPR053951">
    <property type="entry name" value="K_trans_N"/>
</dbReference>
<proteinExistence type="predicted"/>
<feature type="transmembrane region" description="Helical" evidence="10">
    <location>
        <begin position="500"/>
        <end position="517"/>
    </location>
</feature>
<dbReference type="Proteomes" id="UP000837801">
    <property type="component" value="Unassembled WGS sequence"/>
</dbReference>
<dbReference type="OrthoDB" id="504708at2759"/>
<evidence type="ECO:0000256" key="6">
    <source>
        <dbReference type="ARBA" id="ARBA00022989"/>
    </source>
</evidence>
<keyword evidence="7" id="KW-0406">Ion transport</keyword>
<dbReference type="GO" id="GO:0015079">
    <property type="term" value="F:potassium ion transmembrane transporter activity"/>
    <property type="evidence" value="ECO:0007669"/>
    <property type="project" value="InterPro"/>
</dbReference>
<feature type="transmembrane region" description="Helical" evidence="10">
    <location>
        <begin position="270"/>
        <end position="294"/>
    </location>
</feature>
<organism evidence="13 14">
    <name type="scientific">[Candida] railenensis</name>
    <dbReference type="NCBI Taxonomy" id="45579"/>
    <lineage>
        <taxon>Eukaryota</taxon>
        <taxon>Fungi</taxon>
        <taxon>Dikarya</taxon>
        <taxon>Ascomycota</taxon>
        <taxon>Saccharomycotina</taxon>
        <taxon>Pichiomycetes</taxon>
        <taxon>Debaryomycetaceae</taxon>
        <taxon>Kurtzmaniella</taxon>
    </lineage>
</organism>
<feature type="transmembrane region" description="Helical" evidence="10">
    <location>
        <begin position="65"/>
        <end position="88"/>
    </location>
</feature>
<evidence type="ECO:0000256" key="5">
    <source>
        <dbReference type="ARBA" id="ARBA00022958"/>
    </source>
</evidence>
<feature type="transmembrane region" description="Helical" evidence="10">
    <location>
        <begin position="390"/>
        <end position="422"/>
    </location>
</feature>
<evidence type="ECO:0000259" key="11">
    <source>
        <dbReference type="Pfam" id="PF02705"/>
    </source>
</evidence>
<evidence type="ECO:0000256" key="8">
    <source>
        <dbReference type="ARBA" id="ARBA00023136"/>
    </source>
</evidence>
<evidence type="ECO:0000256" key="2">
    <source>
        <dbReference type="ARBA" id="ARBA00022448"/>
    </source>
</evidence>
<feature type="transmembrane region" description="Helical" evidence="10">
    <location>
        <begin position="109"/>
        <end position="129"/>
    </location>
</feature>
<feature type="compositionally biased region" description="Acidic residues" evidence="9">
    <location>
        <begin position="28"/>
        <end position="38"/>
    </location>
</feature>
<evidence type="ECO:0000313" key="14">
    <source>
        <dbReference type="Proteomes" id="UP000837801"/>
    </source>
</evidence>
<dbReference type="GO" id="GO:0016020">
    <property type="term" value="C:membrane"/>
    <property type="evidence" value="ECO:0007669"/>
    <property type="project" value="UniProtKB-SubCell"/>
</dbReference>
<evidence type="ECO:0000256" key="10">
    <source>
        <dbReference type="SAM" id="Phobius"/>
    </source>
</evidence>
<evidence type="ECO:0000256" key="3">
    <source>
        <dbReference type="ARBA" id="ARBA00022538"/>
    </source>
</evidence>
<feature type="transmembrane region" description="Helical" evidence="10">
    <location>
        <begin position="442"/>
        <end position="462"/>
    </location>
</feature>
<protein>
    <submittedName>
        <fullName evidence="13">High affinity potassium transporter</fullName>
    </submittedName>
</protein>
<feature type="transmembrane region" description="Helical" evidence="10">
    <location>
        <begin position="205"/>
        <end position="233"/>
    </location>
</feature>
<dbReference type="EMBL" id="CAKXYY010000002">
    <property type="protein sequence ID" value="CAH2350888.1"/>
    <property type="molecule type" value="Genomic_DNA"/>
</dbReference>
<reference evidence="13" key="1">
    <citation type="submission" date="2022-03" db="EMBL/GenBank/DDBJ databases">
        <authorList>
            <person name="Legras J.-L."/>
            <person name="Devillers H."/>
            <person name="Grondin C."/>
        </authorList>
    </citation>
    <scope>NUCLEOTIDE SEQUENCE</scope>
    <source>
        <strain evidence="13">CLIB 1423</strain>
    </source>
</reference>
<evidence type="ECO:0000256" key="7">
    <source>
        <dbReference type="ARBA" id="ARBA00023065"/>
    </source>
</evidence>
<accession>A0A9P0QLK6</accession>
<feature type="transmembrane region" description="Helical" evidence="10">
    <location>
        <begin position="474"/>
        <end position="494"/>
    </location>
</feature>
<comment type="subcellular location">
    <subcellularLocation>
        <location evidence="1">Membrane</location>
        <topology evidence="1">Multi-pass membrane protein</topology>
    </subcellularLocation>
</comment>
<dbReference type="Pfam" id="PF02705">
    <property type="entry name" value="K_trans"/>
    <property type="match status" value="1"/>
</dbReference>
<name>A0A9P0QLK6_9ASCO</name>
<dbReference type="PANTHER" id="PTHR30540">
    <property type="entry name" value="OSMOTIC STRESS POTASSIUM TRANSPORTER"/>
    <property type="match status" value="1"/>
</dbReference>
<keyword evidence="8 10" id="KW-0472">Membrane</keyword>
<dbReference type="NCBIfam" id="TIGR00794">
    <property type="entry name" value="kup"/>
    <property type="match status" value="1"/>
</dbReference>
<keyword evidence="2" id="KW-0813">Transport</keyword>
<evidence type="ECO:0000256" key="9">
    <source>
        <dbReference type="SAM" id="MobiDB-lite"/>
    </source>
</evidence>
<dbReference type="Pfam" id="PF22776">
    <property type="entry name" value="K_trans_C"/>
    <property type="match status" value="1"/>
</dbReference>
<keyword evidence="4 10" id="KW-0812">Transmembrane</keyword>
<keyword evidence="14" id="KW-1185">Reference proteome</keyword>
<feature type="transmembrane region" description="Helical" evidence="10">
    <location>
        <begin position="346"/>
        <end position="369"/>
    </location>
</feature>
<feature type="domain" description="K+ potassium transporter C-terminal" evidence="12">
    <location>
        <begin position="661"/>
        <end position="804"/>
    </location>
</feature>
<feature type="domain" description="K+ potassium transporter integral membrane" evidence="11">
    <location>
        <begin position="70"/>
        <end position="567"/>
    </location>
</feature>
<evidence type="ECO:0000259" key="12">
    <source>
        <dbReference type="Pfam" id="PF22776"/>
    </source>
</evidence>
<evidence type="ECO:0000256" key="4">
    <source>
        <dbReference type="ARBA" id="ARBA00022692"/>
    </source>
</evidence>
<keyword evidence="3" id="KW-0633">Potassium transport</keyword>
<dbReference type="InterPro" id="IPR053952">
    <property type="entry name" value="K_trans_C"/>
</dbReference>
<keyword evidence="5" id="KW-0630">Potassium</keyword>
<keyword evidence="6 10" id="KW-1133">Transmembrane helix</keyword>
<feature type="transmembrane region" description="Helical" evidence="10">
    <location>
        <begin position="524"/>
        <end position="545"/>
    </location>
</feature>
<evidence type="ECO:0000313" key="13">
    <source>
        <dbReference type="EMBL" id="CAH2350888.1"/>
    </source>
</evidence>
<sequence>MPSTERSPLIYPSTTHFDTVSVNSDENQVSEDEAEEENDYSRCQAESDSSCDLVTSLDKTSWRNVIYLGFSSLGAIYGDIGTSPLYVLNAVKYPHSPPSQDDIYGTISLIFYLFTFIVIIKYLMIVLVIGPNNGEGGQVAIYAKIARHLKIGPKGVTIPGDAPEKDDDDILRLTRQITSSSFISLTHQMKDLKNSPRTLKFISKLSLWCCFIGCSLVISDGLLTPTTSVLSAITGIQVAKPEFDNVLLVSELVLVSLFVMQQFGSTKLSYFFAPIIFTWLLTLLICGTYNIIVFHPMIFKALSPAYAFNILKKGGLDIISGSMLAITGTEAMFADIGHFGRLPVQLSLTLVVYPSLIFCYLGQGAYLIHNPEAISNPFFMSIPGGLNGKLYWFVFILATISTIIASQALILGVFSIISQLINLDYFPKLKIVHVDRDYIGKVYIPSINWFLMFGVLATTAFFETSERVTAAYGLGISLDFLVTSILIIICMTYVYEWRFIFSVIFAFAFIPFELFMIQANLRKLYCGAWFSILSAFTFFTFLYFWNWARSKKVDQEFAARVKIGDLYPQFKRAPPNENEVLRLGENDSRPEKTKVRGRSYFRFQEELSVEFNVSLHNRQEITPSRPEPKYQLKINSFAGNQVLKRYEGVGIMYTEAYHTLNSPNTVPQIYRQMIETFTCIPSIFIFCTIKVLSIPTILDEEERILLGSMKIPGHYRCIVRFGFCEDVQIKDDIISKIINMVPDSMTLTERFNRYGIINKIESVPILHIFENELIRSYQEEHDHSQSALCKVRAYSRKLLINNIFGPIDNALRSKDYMLKVDDEHLDNQKRIFIGNIVRI</sequence>
<dbReference type="PANTHER" id="PTHR30540:SF83">
    <property type="entry name" value="K+ POTASSIUM TRANSPORTER"/>
    <property type="match status" value="1"/>
</dbReference>
<dbReference type="InterPro" id="IPR003855">
    <property type="entry name" value="K+_transporter"/>
</dbReference>
<gene>
    <name evidence="13" type="ORF">CLIB1423_02S07404</name>
</gene>
<feature type="region of interest" description="Disordered" evidence="9">
    <location>
        <begin position="21"/>
        <end position="42"/>
    </location>
</feature>
<evidence type="ECO:0000256" key="1">
    <source>
        <dbReference type="ARBA" id="ARBA00004141"/>
    </source>
</evidence>